<dbReference type="GO" id="GO:0003677">
    <property type="term" value="F:DNA binding"/>
    <property type="evidence" value="ECO:0007669"/>
    <property type="project" value="UniProtKB-KW"/>
</dbReference>
<dbReference type="EMBL" id="UOFL01000178">
    <property type="protein sequence ID" value="VAW79698.1"/>
    <property type="molecule type" value="Genomic_DNA"/>
</dbReference>
<dbReference type="Gene3D" id="1.10.260.40">
    <property type="entry name" value="lambda repressor-like DNA-binding domains"/>
    <property type="match status" value="1"/>
</dbReference>
<feature type="region of interest" description="Disordered" evidence="2">
    <location>
        <begin position="26"/>
        <end position="45"/>
    </location>
</feature>
<dbReference type="PROSITE" id="PS50943">
    <property type="entry name" value="HTH_CROC1"/>
    <property type="match status" value="1"/>
</dbReference>
<dbReference type="InterPro" id="IPR001387">
    <property type="entry name" value="Cro/C1-type_HTH"/>
</dbReference>
<dbReference type="AlphaFoldDB" id="A0A3B0YFM8"/>
<protein>
    <recommendedName>
        <fullName evidence="3">HTH cro/C1-type domain-containing protein</fullName>
    </recommendedName>
</protein>
<evidence type="ECO:0000256" key="2">
    <source>
        <dbReference type="SAM" id="MobiDB-lite"/>
    </source>
</evidence>
<feature type="non-terminal residue" evidence="4">
    <location>
        <position position="1"/>
    </location>
</feature>
<dbReference type="Pfam" id="PF01381">
    <property type="entry name" value="HTH_3"/>
    <property type="match status" value="1"/>
</dbReference>
<gene>
    <name evidence="4" type="ORF">MNBD_GAMMA12-2072</name>
</gene>
<dbReference type="NCBIfam" id="NF041951">
    <property type="entry name" value="phage_RstR"/>
    <property type="match status" value="1"/>
</dbReference>
<name>A0A3B0YFM8_9ZZZZ</name>
<dbReference type="InterPro" id="IPR010982">
    <property type="entry name" value="Lambda_DNA-bd_dom_sf"/>
</dbReference>
<evidence type="ECO:0000259" key="3">
    <source>
        <dbReference type="PROSITE" id="PS50943"/>
    </source>
</evidence>
<dbReference type="PANTHER" id="PTHR46558:SF11">
    <property type="entry name" value="HTH-TYPE TRANSCRIPTIONAL REGULATOR XRE"/>
    <property type="match status" value="1"/>
</dbReference>
<proteinExistence type="predicted"/>
<keyword evidence="1" id="KW-0238">DNA-binding</keyword>
<dbReference type="SUPFAM" id="SSF47413">
    <property type="entry name" value="lambda repressor-like DNA-binding domains"/>
    <property type="match status" value="1"/>
</dbReference>
<organism evidence="4">
    <name type="scientific">hydrothermal vent metagenome</name>
    <dbReference type="NCBI Taxonomy" id="652676"/>
    <lineage>
        <taxon>unclassified sequences</taxon>
        <taxon>metagenomes</taxon>
        <taxon>ecological metagenomes</taxon>
    </lineage>
</organism>
<sequence length="125" mass="14289">LMQDASIRKALGRRIKQLRKDKSWTQKELAKQVGTSPAQLNKYESGLNTPPLDRLAMLAEVLHVSVDYLIGGQYNDDLPIHNKRLIQRLQSIETFDSEEREVVIKVLDAMIAKHKMESTLKSMDT</sequence>
<reference evidence="4" key="1">
    <citation type="submission" date="2018-06" db="EMBL/GenBank/DDBJ databases">
        <authorList>
            <person name="Zhirakovskaya E."/>
        </authorList>
    </citation>
    <scope>NUCLEOTIDE SEQUENCE</scope>
</reference>
<evidence type="ECO:0000256" key="1">
    <source>
        <dbReference type="ARBA" id="ARBA00023125"/>
    </source>
</evidence>
<evidence type="ECO:0000313" key="4">
    <source>
        <dbReference type="EMBL" id="VAW79698.1"/>
    </source>
</evidence>
<feature type="domain" description="HTH cro/C1-type" evidence="3">
    <location>
        <begin position="15"/>
        <end position="69"/>
    </location>
</feature>
<dbReference type="SMART" id="SM00530">
    <property type="entry name" value="HTH_XRE"/>
    <property type="match status" value="1"/>
</dbReference>
<dbReference type="InterPro" id="IPR049639">
    <property type="entry name" value="RstR"/>
</dbReference>
<dbReference type="CDD" id="cd00093">
    <property type="entry name" value="HTH_XRE"/>
    <property type="match status" value="1"/>
</dbReference>
<dbReference type="PANTHER" id="PTHR46558">
    <property type="entry name" value="TRACRIPTIONAL REGULATORY PROTEIN-RELATED-RELATED"/>
    <property type="match status" value="1"/>
</dbReference>
<accession>A0A3B0YFM8</accession>